<dbReference type="Gene3D" id="3.30.110.170">
    <property type="entry name" value="Protein of unknown function (DUF541), domain 1"/>
    <property type="match status" value="1"/>
</dbReference>
<evidence type="ECO:0000313" key="1">
    <source>
        <dbReference type="EMBL" id="XBH21217.1"/>
    </source>
</evidence>
<gene>
    <name evidence="1" type="ORF">V5R04_13510</name>
</gene>
<reference evidence="1" key="1">
    <citation type="submission" date="2024-02" db="EMBL/GenBank/DDBJ databases">
        <title>Tomenella chthoni gen. nov. sp. nov., a member of the family Jonesiaceae isolated from bat guano.</title>
        <authorList>
            <person name="Miller S.L."/>
            <person name="King J."/>
            <person name="Sankaranarayanan K."/>
            <person name="Lawson P.A."/>
        </authorList>
    </citation>
    <scope>NUCLEOTIDE SEQUENCE</scope>
    <source>
        <strain evidence="1">BS-20</strain>
    </source>
</reference>
<organism evidence="1">
    <name type="scientific">Jonesiaceae bacterium BS-20</name>
    <dbReference type="NCBI Taxonomy" id="3120821"/>
    <lineage>
        <taxon>Bacteria</taxon>
        <taxon>Bacillati</taxon>
        <taxon>Actinomycetota</taxon>
        <taxon>Actinomycetes</taxon>
        <taxon>Micrococcales</taxon>
        <taxon>Jonesiaceae</taxon>
    </lineage>
</organism>
<sequence length="232" mass="24935">MNMIITVQGSATQYHQPERANLNLQVRLDGPSKTAVLDQVAVSANQIQELIAPLAHPGAGRTPAITWFSADQIRVDAQRPWNNEGAQLRLVYTAVVEFKVRFADFAALNTFYLEAATVSGVVIDGVTWELTEPARLAATQLVQGLAVHNAQTKALTYARALQDQAVRCIALADPGMLGNAESGPGYPVAFADAGMRSAKMGGSPELVLKPQDIEINCRVDAKFETVAPPRQA</sequence>
<dbReference type="EMBL" id="CP146203">
    <property type="protein sequence ID" value="XBH21217.1"/>
    <property type="molecule type" value="Genomic_DNA"/>
</dbReference>
<dbReference type="PANTHER" id="PTHR34387">
    <property type="entry name" value="SLR1258 PROTEIN"/>
    <property type="match status" value="1"/>
</dbReference>
<dbReference type="GO" id="GO:0006974">
    <property type="term" value="P:DNA damage response"/>
    <property type="evidence" value="ECO:0007669"/>
    <property type="project" value="TreeGrafter"/>
</dbReference>
<dbReference type="PANTHER" id="PTHR34387:SF2">
    <property type="entry name" value="SLR1258 PROTEIN"/>
    <property type="match status" value="1"/>
</dbReference>
<name>A0AAU7DSS4_9MICO</name>
<dbReference type="Gene3D" id="3.30.70.2970">
    <property type="entry name" value="Protein of unknown function (DUF541), domain 2"/>
    <property type="match status" value="1"/>
</dbReference>
<proteinExistence type="predicted"/>
<dbReference type="InterPro" id="IPR007497">
    <property type="entry name" value="SIMPL/DUF541"/>
</dbReference>
<dbReference type="InterPro" id="IPR052022">
    <property type="entry name" value="26kDa_periplasmic_antigen"/>
</dbReference>
<accession>A0AAU7DSS4</accession>
<dbReference type="AlphaFoldDB" id="A0AAU7DSS4"/>
<protein>
    <submittedName>
        <fullName evidence="1">SIMPL domain-containing protein</fullName>
    </submittedName>
</protein>
<dbReference type="Pfam" id="PF04402">
    <property type="entry name" value="SIMPL"/>
    <property type="match status" value="1"/>
</dbReference>